<protein>
    <submittedName>
        <fullName evidence="2">Uncharacterized protein</fullName>
    </submittedName>
</protein>
<evidence type="ECO:0000256" key="1">
    <source>
        <dbReference type="SAM" id="Phobius"/>
    </source>
</evidence>
<evidence type="ECO:0000313" key="2">
    <source>
        <dbReference type="EMBL" id="KAL2813398.1"/>
    </source>
</evidence>
<keyword evidence="3" id="KW-1185">Reference proteome</keyword>
<comment type="caution">
    <text evidence="2">The sequence shown here is derived from an EMBL/GenBank/DDBJ whole genome shotgun (WGS) entry which is preliminary data.</text>
</comment>
<sequence>MRNLQIQDSSHHVPYASSPGKFLLVSQYPLRNRDENLLPSYSSKIQRIRPDQHLVPMAKLGCLCASIVPYVLSVIVKLPYHSLHQLHHEDLRH</sequence>
<proteinExistence type="predicted"/>
<organism evidence="2 3">
    <name type="scientific">Aspergillus granulosus</name>
    <dbReference type="NCBI Taxonomy" id="176169"/>
    <lineage>
        <taxon>Eukaryota</taxon>
        <taxon>Fungi</taxon>
        <taxon>Dikarya</taxon>
        <taxon>Ascomycota</taxon>
        <taxon>Pezizomycotina</taxon>
        <taxon>Eurotiomycetes</taxon>
        <taxon>Eurotiomycetidae</taxon>
        <taxon>Eurotiales</taxon>
        <taxon>Aspergillaceae</taxon>
        <taxon>Aspergillus</taxon>
        <taxon>Aspergillus subgen. Nidulantes</taxon>
    </lineage>
</organism>
<feature type="transmembrane region" description="Helical" evidence="1">
    <location>
        <begin position="54"/>
        <end position="76"/>
    </location>
</feature>
<name>A0ABR4HD33_9EURO</name>
<gene>
    <name evidence="2" type="ORF">BJX63DRAFT_394338</name>
</gene>
<reference evidence="2 3" key="1">
    <citation type="submission" date="2024-07" db="EMBL/GenBank/DDBJ databases">
        <title>Section-level genome sequencing and comparative genomics of Aspergillus sections Usti and Cavernicolus.</title>
        <authorList>
            <consortium name="Lawrence Berkeley National Laboratory"/>
            <person name="Nybo J.L."/>
            <person name="Vesth T.C."/>
            <person name="Theobald S."/>
            <person name="Frisvad J.C."/>
            <person name="Larsen T.O."/>
            <person name="Kjaerboelling I."/>
            <person name="Rothschild-Mancinelli K."/>
            <person name="Lyhne E.K."/>
            <person name="Kogle M.E."/>
            <person name="Barry K."/>
            <person name="Clum A."/>
            <person name="Na H."/>
            <person name="Ledsgaard L."/>
            <person name="Lin J."/>
            <person name="Lipzen A."/>
            <person name="Kuo A."/>
            <person name="Riley R."/>
            <person name="Mondo S."/>
            <person name="Labutti K."/>
            <person name="Haridas S."/>
            <person name="Pangalinan J."/>
            <person name="Salamov A.A."/>
            <person name="Simmons B.A."/>
            <person name="Magnuson J.K."/>
            <person name="Chen J."/>
            <person name="Drula E."/>
            <person name="Henrissat B."/>
            <person name="Wiebenga A."/>
            <person name="Lubbers R.J."/>
            <person name="Gomes A.C."/>
            <person name="Makela M.R."/>
            <person name="Stajich J."/>
            <person name="Grigoriev I.V."/>
            <person name="Mortensen U.H."/>
            <person name="De Vries R.P."/>
            <person name="Baker S.E."/>
            <person name="Andersen M.R."/>
        </authorList>
    </citation>
    <scope>NUCLEOTIDE SEQUENCE [LARGE SCALE GENOMIC DNA]</scope>
    <source>
        <strain evidence="2 3">CBS 588.65</strain>
    </source>
</reference>
<evidence type="ECO:0000313" key="3">
    <source>
        <dbReference type="Proteomes" id="UP001610334"/>
    </source>
</evidence>
<keyword evidence="1" id="KW-1133">Transmembrane helix</keyword>
<keyword evidence="1" id="KW-0812">Transmembrane</keyword>
<keyword evidence="1" id="KW-0472">Membrane</keyword>
<dbReference type="EMBL" id="JBFXLT010000040">
    <property type="protein sequence ID" value="KAL2813398.1"/>
    <property type="molecule type" value="Genomic_DNA"/>
</dbReference>
<accession>A0ABR4HD33</accession>
<dbReference type="Proteomes" id="UP001610334">
    <property type="component" value="Unassembled WGS sequence"/>
</dbReference>